<dbReference type="PANTHER" id="PTHR30590">
    <property type="entry name" value="INNER MEMBRANE PROTEIN"/>
    <property type="match status" value="1"/>
</dbReference>
<evidence type="ECO:0000259" key="2">
    <source>
        <dbReference type="Pfam" id="PF04235"/>
    </source>
</evidence>
<organism evidence="4 5">
    <name type="scientific">Lysinibacillus xylanilyticus</name>
    <dbReference type="NCBI Taxonomy" id="582475"/>
    <lineage>
        <taxon>Bacteria</taxon>
        <taxon>Bacillati</taxon>
        <taxon>Bacillota</taxon>
        <taxon>Bacilli</taxon>
        <taxon>Bacillales</taxon>
        <taxon>Bacillaceae</taxon>
        <taxon>Lysinibacillus</taxon>
    </lineage>
</organism>
<feature type="transmembrane region" description="Helical" evidence="1">
    <location>
        <begin position="360"/>
        <end position="379"/>
    </location>
</feature>
<evidence type="ECO:0000313" key="5">
    <source>
        <dbReference type="Proteomes" id="UP001558534"/>
    </source>
</evidence>
<evidence type="ECO:0000256" key="1">
    <source>
        <dbReference type="SAM" id="Phobius"/>
    </source>
</evidence>
<keyword evidence="1" id="KW-0472">Membrane</keyword>
<feature type="transmembrane region" description="Helical" evidence="1">
    <location>
        <begin position="149"/>
        <end position="170"/>
    </location>
</feature>
<evidence type="ECO:0000313" key="4">
    <source>
        <dbReference type="EMBL" id="MEX3746029.1"/>
    </source>
</evidence>
<dbReference type="EMBL" id="JBFRHK010000006">
    <property type="protein sequence ID" value="MEX3745729.1"/>
    <property type="molecule type" value="Genomic_DNA"/>
</dbReference>
<feature type="transmembrane region" description="Helical" evidence="1">
    <location>
        <begin position="264"/>
        <end position="282"/>
    </location>
</feature>
<feature type="transmembrane region" description="Helical" evidence="1">
    <location>
        <begin position="61"/>
        <end position="87"/>
    </location>
</feature>
<feature type="transmembrane region" description="Helical" evidence="1">
    <location>
        <begin position="220"/>
        <end position="244"/>
    </location>
</feature>
<dbReference type="Proteomes" id="UP001558534">
    <property type="component" value="Unassembled WGS sequence"/>
</dbReference>
<sequence>MKQKLSPISAKERIETIDVLRGFALFGIILANIVWFLYPVYMQEDPSFKNEWTSFWNQADYTVKSLLTMFVDGKFIMLFSMLFGFGMVIMQERAAAKQLNFWGIYSRRLIALFIFGCLHAYFIWFGDILTDYAILGLLLLLMHKLKPNAMLIISITLYSLLFGVFTLGALSSNPTMTMTMSEESRQLMQVTIDAHQNGSIQELMDANLMERTFYTMRNGLYILFLGNPIFYLFTNLPFLLMFLFGAAVAKKNWIQRFEDYRKGFFITWLLTFITGGTLSWILPFFLENASAAQLIQYMSSPLLTIFYAISLIFIYQTVKGKKVLQWLAFPGRMAFTNYIGQSIICTFLFGPFAFGVYGKLHLTTAIIIAIVIFVLQMIFSKLWLSKFRFGPLEYVWRSITYLGIKQQDFRETKNDLQKAKSF</sequence>
<reference evidence="4 5" key="1">
    <citation type="submission" date="2024-07" db="EMBL/GenBank/DDBJ databases">
        <title>Characterization of a bacterium isolated from hydrolysated instant sea cucumber by whole-genome sequencing and metabolomics.</title>
        <authorList>
            <person name="Luo X."/>
            <person name="Zhang Z."/>
            <person name="Zheng Z."/>
            <person name="Zhang W."/>
            <person name="Ming T."/>
            <person name="Jiao L."/>
            <person name="Su X."/>
            <person name="Kong F."/>
            <person name="Xu J."/>
        </authorList>
    </citation>
    <scope>NUCLEOTIDE SEQUENCE [LARGE SCALE GENOMIC DNA]</scope>
    <source>
        <strain evidence="4 5">XL-2024</strain>
    </source>
</reference>
<keyword evidence="1" id="KW-0812">Transmembrane</keyword>
<dbReference type="InterPro" id="IPR052529">
    <property type="entry name" value="Bact_Transport_Assoc"/>
</dbReference>
<evidence type="ECO:0000313" key="3">
    <source>
        <dbReference type="EMBL" id="MEX3745729.1"/>
    </source>
</evidence>
<feature type="domain" description="DUF418" evidence="2">
    <location>
        <begin position="249"/>
        <end position="402"/>
    </location>
</feature>
<dbReference type="PANTHER" id="PTHR30590:SF2">
    <property type="entry name" value="INNER MEMBRANE PROTEIN"/>
    <property type="match status" value="1"/>
</dbReference>
<dbReference type="Pfam" id="PF04235">
    <property type="entry name" value="DUF418"/>
    <property type="match status" value="1"/>
</dbReference>
<gene>
    <name evidence="3" type="ORF">AB1300_11340</name>
    <name evidence="4" type="ORF">AB1300_12885</name>
</gene>
<dbReference type="RefSeq" id="WP_368636608.1">
    <property type="nucleotide sequence ID" value="NZ_JBFRHK010000006.1"/>
</dbReference>
<keyword evidence="1" id="KW-1133">Transmembrane helix</keyword>
<comment type="caution">
    <text evidence="4">The sequence shown here is derived from an EMBL/GenBank/DDBJ whole genome shotgun (WGS) entry which is preliminary data.</text>
</comment>
<accession>A0ABV3VYN1</accession>
<name>A0ABV3VYN1_9BACI</name>
<dbReference type="InterPro" id="IPR007349">
    <property type="entry name" value="DUF418"/>
</dbReference>
<feature type="transmembrane region" description="Helical" evidence="1">
    <location>
        <begin position="335"/>
        <end position="354"/>
    </location>
</feature>
<keyword evidence="5" id="KW-1185">Reference proteome</keyword>
<dbReference type="EMBL" id="JBFRHK010000007">
    <property type="protein sequence ID" value="MEX3746029.1"/>
    <property type="molecule type" value="Genomic_DNA"/>
</dbReference>
<feature type="transmembrane region" description="Helical" evidence="1">
    <location>
        <begin position="294"/>
        <end position="315"/>
    </location>
</feature>
<protein>
    <submittedName>
        <fullName evidence="4">DUF418 domain-containing protein</fullName>
    </submittedName>
</protein>
<proteinExistence type="predicted"/>
<feature type="transmembrane region" description="Helical" evidence="1">
    <location>
        <begin position="20"/>
        <end position="41"/>
    </location>
</feature>